<reference evidence="3 4" key="1">
    <citation type="submission" date="2020-06" db="EMBL/GenBank/DDBJ databases">
        <title>WGS assembly of Ceratodon purpureus strain R40.</title>
        <authorList>
            <person name="Carey S.B."/>
            <person name="Jenkins J."/>
            <person name="Shu S."/>
            <person name="Lovell J.T."/>
            <person name="Sreedasyam A."/>
            <person name="Maumus F."/>
            <person name="Tiley G.P."/>
            <person name="Fernandez-Pozo N."/>
            <person name="Barry K."/>
            <person name="Chen C."/>
            <person name="Wang M."/>
            <person name="Lipzen A."/>
            <person name="Daum C."/>
            <person name="Saski C.A."/>
            <person name="Payton A.C."/>
            <person name="Mcbreen J.C."/>
            <person name="Conrad R.E."/>
            <person name="Kollar L.M."/>
            <person name="Olsson S."/>
            <person name="Huttunen S."/>
            <person name="Landis J.B."/>
            <person name="Wickett N.J."/>
            <person name="Johnson M.G."/>
            <person name="Rensing S.A."/>
            <person name="Grimwood J."/>
            <person name="Schmutz J."/>
            <person name="Mcdaniel S.F."/>
        </authorList>
    </citation>
    <scope>NUCLEOTIDE SEQUENCE [LARGE SCALE GENOMIC DNA]</scope>
    <source>
        <strain evidence="3 4">R40</strain>
    </source>
</reference>
<dbReference type="Pfam" id="PF03134">
    <property type="entry name" value="TB2_DP1_HVA22"/>
    <property type="match status" value="1"/>
</dbReference>
<evidence type="ECO:0000313" key="4">
    <source>
        <dbReference type="Proteomes" id="UP000822688"/>
    </source>
</evidence>
<name>A0A8T0HGK4_CERPU</name>
<feature type="compositionally biased region" description="Pro residues" evidence="2">
    <location>
        <begin position="157"/>
        <end position="168"/>
    </location>
</feature>
<protein>
    <recommendedName>
        <fullName evidence="1">HVA22-like protein</fullName>
    </recommendedName>
</protein>
<evidence type="ECO:0000313" key="3">
    <source>
        <dbReference type="EMBL" id="KAG0570783.1"/>
    </source>
</evidence>
<dbReference type="Proteomes" id="UP000822688">
    <property type="component" value="Chromosome 6"/>
</dbReference>
<comment type="caution">
    <text evidence="3">The sequence shown here is derived from an EMBL/GenBank/DDBJ whole genome shotgun (WGS) entry which is preliminary data.</text>
</comment>
<evidence type="ECO:0000256" key="1">
    <source>
        <dbReference type="RuleBase" id="RU362006"/>
    </source>
</evidence>
<evidence type="ECO:0000256" key="2">
    <source>
        <dbReference type="SAM" id="MobiDB-lite"/>
    </source>
</evidence>
<dbReference type="AlphaFoldDB" id="A0A8T0HGK4"/>
<feature type="compositionally biased region" description="Basic and acidic residues" evidence="2">
    <location>
        <begin position="254"/>
        <end position="268"/>
    </location>
</feature>
<feature type="region of interest" description="Disordered" evidence="2">
    <location>
        <begin position="149"/>
        <end position="294"/>
    </location>
</feature>
<sequence>MMGSFITRGVIMALGYVYPAYECYKIVERKRPDVEHLRFWCQYWIIIAVVTVLERLADILISWVPLYSEAKLAFIIYLWYPKTMGTTYVYTTLLRPLLVQHESDIDQNLNELRARAGDVALLWWQRCSIYLQARFYELLQFLASQPNRAPQGYPRGPARPPNQGPPRGLPQGGSSMYPPPPSAGFPPDVAYPPPGEGGHHGAVPYPASQGAQGGQGLYPPLPSYSSGPYPRRPYGRALSDEDGDLDYDVVDDESEKRTRFRSQDRLERSGPSAGEQDLPPRAQNSRIRQRDDSPWKTIMEGYPAENGYWMEGLTRGSLLLWLLVKNLE</sequence>
<accession>A0A8T0HGK4</accession>
<proteinExistence type="inferred from homology"/>
<keyword evidence="4" id="KW-1185">Reference proteome</keyword>
<organism evidence="3 4">
    <name type="scientific">Ceratodon purpureus</name>
    <name type="common">Fire moss</name>
    <name type="synonym">Dicranum purpureum</name>
    <dbReference type="NCBI Taxonomy" id="3225"/>
    <lineage>
        <taxon>Eukaryota</taxon>
        <taxon>Viridiplantae</taxon>
        <taxon>Streptophyta</taxon>
        <taxon>Embryophyta</taxon>
        <taxon>Bryophyta</taxon>
        <taxon>Bryophytina</taxon>
        <taxon>Bryopsida</taxon>
        <taxon>Dicranidae</taxon>
        <taxon>Pseudoditrichales</taxon>
        <taxon>Ditrichaceae</taxon>
        <taxon>Ceratodon</taxon>
    </lineage>
</organism>
<dbReference type="EMBL" id="CM026427">
    <property type="protein sequence ID" value="KAG0570783.1"/>
    <property type="molecule type" value="Genomic_DNA"/>
</dbReference>
<dbReference type="PANTHER" id="PTHR12300:SF117">
    <property type="entry name" value="LP05237P-RELATED"/>
    <property type="match status" value="1"/>
</dbReference>
<gene>
    <name evidence="3" type="ORF">KC19_6G187600</name>
</gene>
<feature type="compositionally biased region" description="Pro residues" evidence="2">
    <location>
        <begin position="177"/>
        <end position="195"/>
    </location>
</feature>
<dbReference type="GO" id="GO:0016020">
    <property type="term" value="C:membrane"/>
    <property type="evidence" value="ECO:0007669"/>
    <property type="project" value="UniProtKB-SubCell"/>
</dbReference>
<dbReference type="InterPro" id="IPR004345">
    <property type="entry name" value="TB2_DP1_HVA22"/>
</dbReference>
<comment type="similarity">
    <text evidence="1">Belongs to the DP1 family.</text>
</comment>
<feature type="compositionally biased region" description="Acidic residues" evidence="2">
    <location>
        <begin position="240"/>
        <end position="253"/>
    </location>
</feature>
<comment type="subcellular location">
    <subcellularLocation>
        <location evidence="1">Membrane</location>
        <topology evidence="1">Multi-pass membrane protein</topology>
    </subcellularLocation>
</comment>
<dbReference type="PANTHER" id="PTHR12300">
    <property type="entry name" value="HVA22-LIKE PROTEINS"/>
    <property type="match status" value="1"/>
</dbReference>